<sequence>MSKIGSICVSLGLLTHLSCSKVSNPSNLLWLSAIGLNPNFANVINGSGSGPDFNITSSPETRFQINPEVVENLGFLFNNDPHFPELRKIQDFSIVSLDPLIRDPLSRPTDVNLFILDSTKGNIIYSKNPGKISYFQDSSLTNYSSILVLPSGKILLVSKTGFLNTCFQYTAVGSVVKTPSCNDSTIQVSKLFNFKTEKGEILFRAPSGSLKIFSVENQSISEISINPTPIGIIDVSYSSNQKSLVVSENVGKRISVYKENQNGSFILENKIESFSFTNTLGKSYKAPYISSVAVNKDGVIYALSNVEDAVYTIDPYLKIVNVFEDTLQFRPFRKMMEPLRIRISSGNEDLYVQTKNEISVLRDVEVNKSSDFQWSLPINQDSLKQAVIESLKQSNYNLNKSIFDQPAVKAVLDSYRNLAQ</sequence>
<organism evidence="1 4">
    <name type="scientific">Leptospira adleri</name>
    <dbReference type="NCBI Taxonomy" id="2023186"/>
    <lineage>
        <taxon>Bacteria</taxon>
        <taxon>Pseudomonadati</taxon>
        <taxon>Spirochaetota</taxon>
        <taxon>Spirochaetia</taxon>
        <taxon>Leptospirales</taxon>
        <taxon>Leptospiraceae</taxon>
        <taxon>Leptospira</taxon>
    </lineage>
</organism>
<proteinExistence type="predicted"/>
<reference evidence="3 4" key="1">
    <citation type="submission" date="2017-07" db="EMBL/GenBank/DDBJ databases">
        <title>Leptospira spp. isolated from tropical soils.</title>
        <authorList>
            <person name="Thibeaux R."/>
            <person name="Iraola G."/>
            <person name="Ferres I."/>
            <person name="Bierque E."/>
            <person name="Girault D."/>
            <person name="Soupe-Gilbert M.-E."/>
            <person name="Picardeau M."/>
            <person name="Goarant C."/>
        </authorList>
    </citation>
    <scope>NUCLEOTIDE SEQUENCE [LARGE SCALE GENOMIC DNA]</scope>
    <source>
        <strain evidence="1 4">FH2-B-C1</strain>
        <strain evidence="2 3">FH2-B-D1</strain>
    </source>
</reference>
<protein>
    <submittedName>
        <fullName evidence="1">Uncharacterized protein</fullName>
    </submittedName>
</protein>
<evidence type="ECO:0000313" key="1">
    <source>
        <dbReference type="EMBL" id="PJZ51629.1"/>
    </source>
</evidence>
<dbReference type="RefSeq" id="WP_100787424.1">
    <property type="nucleotide sequence ID" value="NZ_NPDU01000024.1"/>
</dbReference>
<comment type="caution">
    <text evidence="1">The sequence shown here is derived from an EMBL/GenBank/DDBJ whole genome shotgun (WGS) entry which is preliminary data.</text>
</comment>
<dbReference type="SUPFAM" id="SSF50969">
    <property type="entry name" value="YVTN repeat-like/Quinoprotein amine dehydrogenase"/>
    <property type="match status" value="1"/>
</dbReference>
<gene>
    <name evidence="2" type="ORF">CH376_10680</name>
    <name evidence="1" type="ORF">CH380_19485</name>
</gene>
<evidence type="ECO:0000313" key="2">
    <source>
        <dbReference type="EMBL" id="PJZ61862.1"/>
    </source>
</evidence>
<accession>A0A2M9YJB1</accession>
<dbReference type="Proteomes" id="UP000232188">
    <property type="component" value="Unassembled WGS sequence"/>
</dbReference>
<dbReference type="NCBIfam" id="NF047521">
    <property type="entry name" value="LIC_11904_fam"/>
    <property type="match status" value="1"/>
</dbReference>
<dbReference type="Proteomes" id="UP000232149">
    <property type="component" value="Unassembled WGS sequence"/>
</dbReference>
<dbReference type="EMBL" id="NPDV01000022">
    <property type="protein sequence ID" value="PJZ51629.1"/>
    <property type="molecule type" value="Genomic_DNA"/>
</dbReference>
<evidence type="ECO:0000313" key="4">
    <source>
        <dbReference type="Proteomes" id="UP000232188"/>
    </source>
</evidence>
<dbReference type="AlphaFoldDB" id="A0A2M9YJB1"/>
<evidence type="ECO:0000313" key="3">
    <source>
        <dbReference type="Proteomes" id="UP000232149"/>
    </source>
</evidence>
<keyword evidence="3" id="KW-1185">Reference proteome</keyword>
<dbReference type="InterPro" id="IPR011044">
    <property type="entry name" value="Quino_amine_DH_bsu"/>
</dbReference>
<name>A0A2M9YJB1_9LEPT</name>
<dbReference type="EMBL" id="NPDU01000024">
    <property type="protein sequence ID" value="PJZ61862.1"/>
    <property type="molecule type" value="Genomic_DNA"/>
</dbReference>